<dbReference type="PANTHER" id="PTHR30457:SF0">
    <property type="entry name" value="PHOSPHATASE, PUTATIVE (AFU_ORTHOLOGUE AFUA_4G01070)-RELATED"/>
    <property type="match status" value="1"/>
</dbReference>
<reference evidence="5 6" key="1">
    <citation type="journal article" date="2019" name="Int. J. Syst. Evol. Microbiol.">
        <title>The Global Catalogue of Microorganisms (GCM) 10K type strain sequencing project: providing services to taxonomists for standard genome sequencing and annotation.</title>
        <authorList>
            <consortium name="The Broad Institute Genomics Platform"/>
            <consortium name="The Broad Institute Genome Sequencing Center for Infectious Disease"/>
            <person name="Wu L."/>
            <person name="Ma J."/>
        </authorList>
    </citation>
    <scope>NUCLEOTIDE SEQUENCE [LARGE SCALE GENOMIC DNA]</scope>
    <source>
        <strain evidence="5 6">GX26</strain>
    </source>
</reference>
<dbReference type="NCBIfam" id="TIGR00087">
    <property type="entry name" value="surE"/>
    <property type="match status" value="1"/>
</dbReference>
<dbReference type="InterPro" id="IPR030048">
    <property type="entry name" value="SurE"/>
</dbReference>
<keyword evidence="6" id="KW-1185">Reference proteome</keyword>
<dbReference type="Pfam" id="PF01975">
    <property type="entry name" value="SurE"/>
    <property type="match status" value="1"/>
</dbReference>
<dbReference type="AlphaFoldDB" id="A0ABD5VJ35"/>
<feature type="domain" description="Survival protein SurE-like phosphatase/nucleotidase" evidence="4">
    <location>
        <begin position="7"/>
        <end position="185"/>
    </location>
</feature>
<dbReference type="RefSeq" id="WP_336351029.1">
    <property type="nucleotide sequence ID" value="NZ_JAZAQL010000002.1"/>
</dbReference>
<dbReference type="GO" id="GO:0008253">
    <property type="term" value="F:5'-nucleotidase activity"/>
    <property type="evidence" value="ECO:0007669"/>
    <property type="project" value="UniProtKB-EC"/>
</dbReference>
<dbReference type="Gene3D" id="3.40.1210.10">
    <property type="entry name" value="Survival protein SurE-like phosphatase/nucleotidase"/>
    <property type="match status" value="1"/>
</dbReference>
<proteinExistence type="inferred from homology"/>
<accession>A0ABD5VJ35</accession>
<dbReference type="PANTHER" id="PTHR30457">
    <property type="entry name" value="5'-NUCLEOTIDASE SURE"/>
    <property type="match status" value="1"/>
</dbReference>
<dbReference type="Proteomes" id="UP001596395">
    <property type="component" value="Unassembled WGS sequence"/>
</dbReference>
<dbReference type="GO" id="GO:0008254">
    <property type="term" value="F:3'-nucleotidase activity"/>
    <property type="evidence" value="ECO:0007669"/>
    <property type="project" value="UniProtKB-EC"/>
</dbReference>
<dbReference type="InterPro" id="IPR036523">
    <property type="entry name" value="SurE-like_sf"/>
</dbReference>
<organism evidence="5 6">
    <name type="scientific">Halorubellus litoreus</name>
    <dbReference type="NCBI Taxonomy" id="755308"/>
    <lineage>
        <taxon>Archaea</taxon>
        <taxon>Methanobacteriati</taxon>
        <taxon>Methanobacteriota</taxon>
        <taxon>Stenosarchaea group</taxon>
        <taxon>Halobacteria</taxon>
        <taxon>Halobacteriales</taxon>
        <taxon>Halorubellaceae</taxon>
        <taxon>Halorubellus</taxon>
    </lineage>
</organism>
<dbReference type="GO" id="GO:0046872">
    <property type="term" value="F:metal ion binding"/>
    <property type="evidence" value="ECO:0007669"/>
    <property type="project" value="UniProtKB-KW"/>
</dbReference>
<evidence type="ECO:0000256" key="1">
    <source>
        <dbReference type="ARBA" id="ARBA00011062"/>
    </source>
</evidence>
<gene>
    <name evidence="5" type="primary">surE</name>
    <name evidence="5" type="ORF">ACFQGB_14560</name>
</gene>
<evidence type="ECO:0000256" key="2">
    <source>
        <dbReference type="ARBA" id="ARBA00022723"/>
    </source>
</evidence>
<evidence type="ECO:0000259" key="4">
    <source>
        <dbReference type="Pfam" id="PF01975"/>
    </source>
</evidence>
<evidence type="ECO:0000313" key="6">
    <source>
        <dbReference type="Proteomes" id="UP001596395"/>
    </source>
</evidence>
<dbReference type="EC" id="3.1.3.5" evidence="5"/>
<protein>
    <submittedName>
        <fullName evidence="5">5'/3'-nucleotidase SurE</fullName>
        <ecNumber evidence="5">3.1.3.5</ecNumber>
        <ecNumber evidence="5">3.1.3.6</ecNumber>
    </submittedName>
</protein>
<evidence type="ECO:0000313" key="5">
    <source>
        <dbReference type="EMBL" id="MFC6954087.1"/>
    </source>
</evidence>
<sequence length="258" mass="27094">MAADPTVVLTNDDGIDAPGIAALHDALRDVADVTVVAPVENQSGVGRRATREFQVHEHDRGHAVTGTPADCVAYGLHLVDDPDFVVAGCNDGPNVGADNVGRSGTVGAAAEAAFLGHAAVAVSAYDPVEGALVDPDRSAFDEARTVTRRLVDALDPSTLTESDAYLSVNAPTRTTSSTRLRLTEPVHDYSLRVDEGDDGYAVTSAFYDPLRPDRDEAVTDPVGTDRRALADADVSVAPLSVTTNTVDHAPFRSLEDAY</sequence>
<dbReference type="InterPro" id="IPR002828">
    <property type="entry name" value="SurE-like_Pase/nucleotidase"/>
</dbReference>
<comment type="caution">
    <text evidence="5">The sequence shown here is derived from an EMBL/GenBank/DDBJ whole genome shotgun (WGS) entry which is preliminary data.</text>
</comment>
<name>A0ABD5VJ35_9EURY</name>
<comment type="similarity">
    <text evidence="1">Belongs to the SurE nucleotidase family.</text>
</comment>
<keyword evidence="2" id="KW-0479">Metal-binding</keyword>
<dbReference type="EMBL" id="JBHSXN010000002">
    <property type="protein sequence ID" value="MFC6954087.1"/>
    <property type="molecule type" value="Genomic_DNA"/>
</dbReference>
<evidence type="ECO:0000256" key="3">
    <source>
        <dbReference type="ARBA" id="ARBA00022801"/>
    </source>
</evidence>
<dbReference type="EC" id="3.1.3.6" evidence="5"/>
<dbReference type="SUPFAM" id="SSF64167">
    <property type="entry name" value="SurE-like"/>
    <property type="match status" value="1"/>
</dbReference>
<keyword evidence="3 5" id="KW-0378">Hydrolase</keyword>